<proteinExistence type="predicted"/>
<feature type="region of interest" description="Disordered" evidence="7">
    <location>
        <begin position="562"/>
        <end position="598"/>
    </location>
</feature>
<feature type="disulfide bond" evidence="6">
    <location>
        <begin position="116"/>
        <end position="128"/>
    </location>
</feature>
<dbReference type="GO" id="GO:0016020">
    <property type="term" value="C:membrane"/>
    <property type="evidence" value="ECO:0007669"/>
    <property type="project" value="UniProtKB-SubCell"/>
</dbReference>
<dbReference type="PROSITE" id="PS50068">
    <property type="entry name" value="LDLRA_2"/>
    <property type="match status" value="1"/>
</dbReference>
<dbReference type="Gene3D" id="4.10.400.10">
    <property type="entry name" value="Low-density Lipoprotein Receptor"/>
    <property type="match status" value="1"/>
</dbReference>
<dbReference type="GO" id="GO:0005230">
    <property type="term" value="F:extracellular ligand-gated monoatomic ion channel activity"/>
    <property type="evidence" value="ECO:0007669"/>
    <property type="project" value="InterPro"/>
</dbReference>
<keyword evidence="11" id="KW-1185">Reference proteome</keyword>
<comment type="subcellular location">
    <subcellularLocation>
        <location evidence="1">Membrane</location>
        <topology evidence="1">Multi-pass membrane protein</topology>
    </subcellularLocation>
</comment>
<evidence type="ECO:0000256" key="5">
    <source>
        <dbReference type="ARBA" id="ARBA00023157"/>
    </source>
</evidence>
<evidence type="ECO:0000256" key="4">
    <source>
        <dbReference type="ARBA" id="ARBA00023136"/>
    </source>
</evidence>
<comment type="caution">
    <text evidence="10">The sequence shown here is derived from an EMBL/GenBank/DDBJ whole genome shotgun (WGS) entry which is preliminary data.</text>
</comment>
<sequence length="598" mass="66818">MCFAGTPRGRRVFRLRGLSPKLTEDVSPLAFSFVLARHPGNGVYFHGFRKLHIKKVANTSRWCLSGDELHETLCVNVHRLPVGRHEWMAEQHHQQQQQQQQQQHHSGVMELSLSTCADHQYTCSDATCVQLAKVCDFEFDCSDQSDEVGCTTAVLPQSYLHSYPPSVPLPVLAAVTVKRIINFDLLSMTFQINLNVTLIWKDHRVTFNHLQVKSRRRVVLIEDEQRKVWGPKLVVEDTVGDTQTSLELLAEKRGEGRPTHLGYEYPGAENPLKEVIDLRSTVYCKYTLLWYPWDVQRCSVRLKVTNVRESGLLLNESSGVLNCPTLLEEYKVESCTLGKEEAPTNTITVYLQLSRRYEYHLFTTFLPTSLLLILGYGTLLLPVESINERGTMSLTTLLVFISLYTETNNSLPSTSYLKYIDVWFVFSITYLSVIIIVHLASFSHAPIMACELTGFGLTETPNLELLWTMATIDGGHECCGWQHAGWCSGRVEVDDERCWSVERFGFRVGGLEPTSCSSGARGRLKSASGSTAARDGSEPVTVASGAATGFVRVQAAGAWNGKDNIHPTLSLPSQQPSSRLLSASPAFSSQHKESKKGL</sequence>
<dbReference type="InterPro" id="IPR036734">
    <property type="entry name" value="Neur_chan_lig-bd_sf"/>
</dbReference>
<dbReference type="EMBL" id="JARAKH010000008">
    <property type="protein sequence ID" value="KAK8402088.1"/>
    <property type="molecule type" value="Genomic_DNA"/>
</dbReference>
<accession>A0AAW0UPM4</accession>
<keyword evidence="5 6" id="KW-1015">Disulfide bond</keyword>
<dbReference type="Proteomes" id="UP001487740">
    <property type="component" value="Unassembled WGS sequence"/>
</dbReference>
<reference evidence="10 11" key="1">
    <citation type="submission" date="2023-03" db="EMBL/GenBank/DDBJ databases">
        <title>High-quality genome of Scylla paramamosain provides insights in environmental adaptation.</title>
        <authorList>
            <person name="Zhang L."/>
        </authorList>
    </citation>
    <scope>NUCLEOTIDE SEQUENCE [LARGE SCALE GENOMIC DNA]</scope>
    <source>
        <strain evidence="10">LZ_2023a</strain>
        <tissue evidence="10">Muscle</tissue>
    </source>
</reference>
<feature type="compositionally biased region" description="Low complexity" evidence="7">
    <location>
        <begin position="567"/>
        <end position="589"/>
    </location>
</feature>
<dbReference type="SUPFAM" id="SSF90112">
    <property type="entry name" value="Neurotransmitter-gated ion-channel transmembrane pore"/>
    <property type="match status" value="1"/>
</dbReference>
<dbReference type="SUPFAM" id="SSF63712">
    <property type="entry name" value="Nicotinic receptor ligand binding domain-like"/>
    <property type="match status" value="1"/>
</dbReference>
<feature type="transmembrane region" description="Helical" evidence="8">
    <location>
        <begin position="419"/>
        <end position="440"/>
    </location>
</feature>
<feature type="domain" description="Neurotransmitter-gated ion-channel ligand-binding" evidence="9">
    <location>
        <begin position="166"/>
        <end position="238"/>
    </location>
</feature>
<evidence type="ECO:0000256" key="6">
    <source>
        <dbReference type="PROSITE-ProRule" id="PRU00124"/>
    </source>
</evidence>
<feature type="transmembrane region" description="Helical" evidence="8">
    <location>
        <begin position="361"/>
        <end position="383"/>
    </location>
</feature>
<feature type="region of interest" description="Disordered" evidence="7">
    <location>
        <begin position="518"/>
        <end position="539"/>
    </location>
</feature>
<protein>
    <recommendedName>
        <fullName evidence="9">Neurotransmitter-gated ion-channel ligand-binding domain-containing protein</fullName>
    </recommendedName>
</protein>
<dbReference type="Pfam" id="PF02931">
    <property type="entry name" value="Neur_chan_LBD"/>
    <property type="match status" value="1"/>
</dbReference>
<evidence type="ECO:0000256" key="7">
    <source>
        <dbReference type="SAM" id="MobiDB-lite"/>
    </source>
</evidence>
<keyword evidence="4 8" id="KW-0472">Membrane</keyword>
<dbReference type="InterPro" id="IPR036719">
    <property type="entry name" value="Neuro-gated_channel_TM_sf"/>
</dbReference>
<dbReference type="InterPro" id="IPR036055">
    <property type="entry name" value="LDL_receptor-like_sf"/>
</dbReference>
<dbReference type="Gene3D" id="1.20.58.390">
    <property type="entry name" value="Neurotransmitter-gated ion-channel transmembrane domain"/>
    <property type="match status" value="1"/>
</dbReference>
<keyword evidence="3 8" id="KW-1133">Transmembrane helix</keyword>
<feature type="disulfide bond" evidence="6">
    <location>
        <begin position="123"/>
        <end position="141"/>
    </location>
</feature>
<organism evidence="10 11">
    <name type="scientific">Scylla paramamosain</name>
    <name type="common">Mud crab</name>
    <dbReference type="NCBI Taxonomy" id="85552"/>
    <lineage>
        <taxon>Eukaryota</taxon>
        <taxon>Metazoa</taxon>
        <taxon>Ecdysozoa</taxon>
        <taxon>Arthropoda</taxon>
        <taxon>Crustacea</taxon>
        <taxon>Multicrustacea</taxon>
        <taxon>Malacostraca</taxon>
        <taxon>Eumalacostraca</taxon>
        <taxon>Eucarida</taxon>
        <taxon>Decapoda</taxon>
        <taxon>Pleocyemata</taxon>
        <taxon>Brachyura</taxon>
        <taxon>Eubrachyura</taxon>
        <taxon>Portunoidea</taxon>
        <taxon>Portunidae</taxon>
        <taxon>Portuninae</taxon>
        <taxon>Scylla</taxon>
    </lineage>
</organism>
<dbReference type="CDD" id="cd00112">
    <property type="entry name" value="LDLa"/>
    <property type="match status" value="1"/>
</dbReference>
<keyword evidence="2 8" id="KW-0812">Transmembrane</keyword>
<dbReference type="AlphaFoldDB" id="A0AAW0UPM4"/>
<dbReference type="SUPFAM" id="SSF57424">
    <property type="entry name" value="LDL receptor-like module"/>
    <property type="match status" value="1"/>
</dbReference>
<evidence type="ECO:0000313" key="11">
    <source>
        <dbReference type="Proteomes" id="UP001487740"/>
    </source>
</evidence>
<evidence type="ECO:0000313" key="10">
    <source>
        <dbReference type="EMBL" id="KAK8402088.1"/>
    </source>
</evidence>
<dbReference type="SMART" id="SM00192">
    <property type="entry name" value="LDLa"/>
    <property type="match status" value="1"/>
</dbReference>
<dbReference type="GO" id="GO:0004888">
    <property type="term" value="F:transmembrane signaling receptor activity"/>
    <property type="evidence" value="ECO:0007669"/>
    <property type="project" value="InterPro"/>
</dbReference>
<gene>
    <name evidence="10" type="ORF">O3P69_001288</name>
</gene>
<dbReference type="PANTHER" id="PTHR18945">
    <property type="entry name" value="NEUROTRANSMITTER GATED ION CHANNEL"/>
    <property type="match status" value="1"/>
</dbReference>
<dbReference type="InterPro" id="IPR006201">
    <property type="entry name" value="Neur_channel"/>
</dbReference>
<dbReference type="InterPro" id="IPR002172">
    <property type="entry name" value="LDrepeatLR_classA_rpt"/>
</dbReference>
<dbReference type="InterPro" id="IPR006202">
    <property type="entry name" value="Neur_chan_lig-bd"/>
</dbReference>
<dbReference type="PROSITE" id="PS01209">
    <property type="entry name" value="LDLRA_1"/>
    <property type="match status" value="1"/>
</dbReference>
<name>A0AAW0UPM4_SCYPA</name>
<dbReference type="Pfam" id="PF00057">
    <property type="entry name" value="Ldl_recept_a"/>
    <property type="match status" value="1"/>
</dbReference>
<evidence type="ECO:0000256" key="3">
    <source>
        <dbReference type="ARBA" id="ARBA00022989"/>
    </source>
</evidence>
<evidence type="ECO:0000256" key="2">
    <source>
        <dbReference type="ARBA" id="ARBA00022692"/>
    </source>
</evidence>
<evidence type="ECO:0000259" key="9">
    <source>
        <dbReference type="Pfam" id="PF02931"/>
    </source>
</evidence>
<evidence type="ECO:0000256" key="1">
    <source>
        <dbReference type="ARBA" id="ARBA00004141"/>
    </source>
</evidence>
<dbReference type="InterPro" id="IPR038050">
    <property type="entry name" value="Neuro_actylchol_rec"/>
</dbReference>
<dbReference type="InterPro" id="IPR023415">
    <property type="entry name" value="LDLR_class-A_CS"/>
</dbReference>
<dbReference type="Gene3D" id="2.70.170.10">
    <property type="entry name" value="Neurotransmitter-gated ion-channel ligand-binding domain"/>
    <property type="match status" value="1"/>
</dbReference>
<evidence type="ECO:0000256" key="8">
    <source>
        <dbReference type="SAM" id="Phobius"/>
    </source>
</evidence>
<feature type="disulfide bond" evidence="6">
    <location>
        <begin position="135"/>
        <end position="150"/>
    </location>
</feature>